<dbReference type="RefSeq" id="WP_139983427.1">
    <property type="nucleotide sequence ID" value="NZ_CP041046.1"/>
</dbReference>
<dbReference type="GO" id="GO:0008270">
    <property type="term" value="F:zinc ion binding"/>
    <property type="evidence" value="ECO:0007669"/>
    <property type="project" value="InterPro"/>
</dbReference>
<dbReference type="EMBL" id="CP041046">
    <property type="protein sequence ID" value="QDE40069.1"/>
    <property type="molecule type" value="Genomic_DNA"/>
</dbReference>
<dbReference type="PANTHER" id="PTHR48106:SF13">
    <property type="entry name" value="QUINONE OXIDOREDUCTASE-RELATED"/>
    <property type="match status" value="1"/>
</dbReference>
<reference evidence="4 5" key="1">
    <citation type="submission" date="2019-06" db="EMBL/GenBank/DDBJ databases">
        <title>A complete genome sequence for Luteibacter pinisoli MAH-14.</title>
        <authorList>
            <person name="Baltrus D.A."/>
        </authorList>
    </citation>
    <scope>NUCLEOTIDE SEQUENCE [LARGE SCALE GENOMIC DNA]</scope>
    <source>
        <strain evidence="4 5">MAH-14</strain>
    </source>
</reference>
<dbReference type="GO" id="GO:0005829">
    <property type="term" value="C:cytosol"/>
    <property type="evidence" value="ECO:0007669"/>
    <property type="project" value="TreeGrafter"/>
</dbReference>
<dbReference type="GO" id="GO:0003960">
    <property type="term" value="F:quinone reductase (NADPH) activity"/>
    <property type="evidence" value="ECO:0007669"/>
    <property type="project" value="InterPro"/>
</dbReference>
<evidence type="ECO:0000256" key="1">
    <source>
        <dbReference type="ARBA" id="ARBA00022857"/>
    </source>
</evidence>
<accession>A0A4Y5Z696</accession>
<evidence type="ECO:0000313" key="4">
    <source>
        <dbReference type="EMBL" id="QDE40069.1"/>
    </source>
</evidence>
<dbReference type="GO" id="GO:0035925">
    <property type="term" value="F:mRNA 3'-UTR AU-rich region binding"/>
    <property type="evidence" value="ECO:0007669"/>
    <property type="project" value="TreeGrafter"/>
</dbReference>
<evidence type="ECO:0000259" key="3">
    <source>
        <dbReference type="SMART" id="SM00829"/>
    </source>
</evidence>
<organism evidence="4 5">
    <name type="scientific">Luteibacter pinisoli</name>
    <dbReference type="NCBI Taxonomy" id="2589080"/>
    <lineage>
        <taxon>Bacteria</taxon>
        <taxon>Pseudomonadati</taxon>
        <taxon>Pseudomonadota</taxon>
        <taxon>Gammaproteobacteria</taxon>
        <taxon>Lysobacterales</taxon>
        <taxon>Rhodanobacteraceae</taxon>
        <taxon>Luteibacter</taxon>
    </lineage>
</organism>
<keyword evidence="5" id="KW-1185">Reference proteome</keyword>
<gene>
    <name evidence="4" type="ORF">FIV34_13005</name>
</gene>
<dbReference type="GO" id="GO:0070402">
    <property type="term" value="F:NADPH binding"/>
    <property type="evidence" value="ECO:0007669"/>
    <property type="project" value="TreeGrafter"/>
</dbReference>
<dbReference type="PANTHER" id="PTHR48106">
    <property type="entry name" value="QUINONE OXIDOREDUCTASE PIG3-RELATED"/>
    <property type="match status" value="1"/>
</dbReference>
<keyword evidence="2" id="KW-0560">Oxidoreductase</keyword>
<dbReference type="InterPro" id="IPR036291">
    <property type="entry name" value="NAD(P)-bd_dom_sf"/>
</dbReference>
<dbReference type="InterPro" id="IPR013149">
    <property type="entry name" value="ADH-like_C"/>
</dbReference>
<dbReference type="PROSITE" id="PS01162">
    <property type="entry name" value="QOR_ZETA_CRYSTAL"/>
    <property type="match status" value="1"/>
</dbReference>
<dbReference type="SUPFAM" id="SSF50129">
    <property type="entry name" value="GroES-like"/>
    <property type="match status" value="1"/>
</dbReference>
<dbReference type="SMART" id="SM00829">
    <property type="entry name" value="PKS_ER"/>
    <property type="match status" value="1"/>
</dbReference>
<evidence type="ECO:0000313" key="5">
    <source>
        <dbReference type="Proteomes" id="UP000316093"/>
    </source>
</evidence>
<keyword evidence="1" id="KW-0521">NADP</keyword>
<dbReference type="KEGG" id="lpy:FIV34_13005"/>
<evidence type="ECO:0000256" key="2">
    <source>
        <dbReference type="ARBA" id="ARBA00023002"/>
    </source>
</evidence>
<dbReference type="Gene3D" id="3.40.50.720">
    <property type="entry name" value="NAD(P)-binding Rossmann-like Domain"/>
    <property type="match status" value="1"/>
</dbReference>
<sequence>MKALLFNAFGSADVLQWDEIADPVPAPGQVLVRTRAAGLNFADVYRRNGTYHLAGAAPWILGYEGAGDIVSDGGPFPKGARVGFADMPFANAELVAVDAAKLIPLPDDIAYETAAAVLLQGLTAQYLVTDSSQPRAGQVALVHAAAGGVGLLLVQMLRAKGVRVIGIASSESKREAARQAGADVVLGYDDLVSNVLEATGGEGVHVTYDSVGRTLGDSLAATRTGGTVVFYGMAAGDPDFVDPRLLMDRSLTLTGGDLWNVLTSAEIRRERAAELFAQIRNGTLKPTIAATYDLRDGAKAHAFLESRGAVGKVVMTVC</sequence>
<name>A0A4Y5Z696_9GAMM</name>
<dbReference type="InterPro" id="IPR020843">
    <property type="entry name" value="ER"/>
</dbReference>
<dbReference type="Gene3D" id="3.90.180.10">
    <property type="entry name" value="Medium-chain alcohol dehydrogenases, catalytic domain"/>
    <property type="match status" value="1"/>
</dbReference>
<dbReference type="SUPFAM" id="SSF51735">
    <property type="entry name" value="NAD(P)-binding Rossmann-fold domains"/>
    <property type="match status" value="1"/>
</dbReference>
<dbReference type="OrthoDB" id="9785812at2"/>
<dbReference type="InterPro" id="IPR002364">
    <property type="entry name" value="Quin_OxRdtase/zeta-crystal_CS"/>
</dbReference>
<dbReference type="Pfam" id="PF00107">
    <property type="entry name" value="ADH_zinc_N"/>
    <property type="match status" value="1"/>
</dbReference>
<dbReference type="InterPro" id="IPR047618">
    <property type="entry name" value="QOR-like"/>
</dbReference>
<dbReference type="Pfam" id="PF08240">
    <property type="entry name" value="ADH_N"/>
    <property type="match status" value="1"/>
</dbReference>
<proteinExistence type="predicted"/>
<dbReference type="Proteomes" id="UP000316093">
    <property type="component" value="Chromosome"/>
</dbReference>
<dbReference type="CDD" id="cd05286">
    <property type="entry name" value="QOR2"/>
    <property type="match status" value="1"/>
</dbReference>
<dbReference type="AlphaFoldDB" id="A0A4Y5Z696"/>
<protein>
    <submittedName>
        <fullName evidence="4">Quinone oxidoreductase</fullName>
    </submittedName>
</protein>
<feature type="domain" description="Enoyl reductase (ER)" evidence="3">
    <location>
        <begin position="10"/>
        <end position="315"/>
    </location>
</feature>
<dbReference type="InterPro" id="IPR013154">
    <property type="entry name" value="ADH-like_N"/>
</dbReference>
<dbReference type="InterPro" id="IPR011032">
    <property type="entry name" value="GroES-like_sf"/>
</dbReference>